<feature type="transmembrane region" description="Helical" evidence="9">
    <location>
        <begin position="384"/>
        <end position="410"/>
    </location>
</feature>
<dbReference type="PANTHER" id="PTHR30047">
    <property type="entry name" value="HIGH-AFFINITY CHOLINE TRANSPORT PROTEIN-RELATED"/>
    <property type="match status" value="1"/>
</dbReference>
<keyword evidence="3" id="KW-0813">Transport</keyword>
<evidence type="ECO:0000256" key="6">
    <source>
        <dbReference type="ARBA" id="ARBA00022989"/>
    </source>
</evidence>
<name>A0ABN2WKS8_9MICO</name>
<reference evidence="10 11" key="1">
    <citation type="journal article" date="2019" name="Int. J. Syst. Evol. Microbiol.">
        <title>The Global Catalogue of Microorganisms (GCM) 10K type strain sequencing project: providing services to taxonomists for standard genome sequencing and annotation.</title>
        <authorList>
            <consortium name="The Broad Institute Genomics Platform"/>
            <consortium name="The Broad Institute Genome Sequencing Center for Infectious Disease"/>
            <person name="Wu L."/>
            <person name="Ma J."/>
        </authorList>
    </citation>
    <scope>NUCLEOTIDE SEQUENCE [LARGE SCALE GENOMIC DNA]</scope>
    <source>
        <strain evidence="10 11">JCM 15900</strain>
    </source>
</reference>
<feature type="transmembrane region" description="Helical" evidence="9">
    <location>
        <begin position="339"/>
        <end position="364"/>
    </location>
</feature>
<feature type="transmembrane region" description="Helical" evidence="9">
    <location>
        <begin position="45"/>
        <end position="63"/>
    </location>
</feature>
<keyword evidence="11" id="KW-1185">Reference proteome</keyword>
<feature type="transmembrane region" description="Helical" evidence="9">
    <location>
        <begin position="225"/>
        <end position="245"/>
    </location>
</feature>
<evidence type="ECO:0000256" key="9">
    <source>
        <dbReference type="SAM" id="Phobius"/>
    </source>
</evidence>
<evidence type="ECO:0000256" key="3">
    <source>
        <dbReference type="ARBA" id="ARBA00022448"/>
    </source>
</evidence>
<dbReference type="Proteomes" id="UP001500984">
    <property type="component" value="Unassembled WGS sequence"/>
</dbReference>
<keyword evidence="6 9" id="KW-1133">Transmembrane helix</keyword>
<dbReference type="RefSeq" id="WP_344336030.1">
    <property type="nucleotide sequence ID" value="NZ_BAAAPZ010000003.1"/>
</dbReference>
<keyword evidence="4" id="KW-1003">Cell membrane</keyword>
<feature type="transmembrane region" description="Helical" evidence="9">
    <location>
        <begin position="301"/>
        <end position="327"/>
    </location>
</feature>
<sequence>MLDRKVAFISIGILAVFILLALVFRDAVTHSIDTAFAASSQWFGGYWQYLLLVTFLVAIVLAFTPYARARMGGTATVEYSRFKWLAMIMSTLLAGGGVFWAAAEPVAHYLDEPPHFGTAATAQERVTNALAQSFVDWGFLAWAILGTLGAVVMSYAHSKGMPLRPRTLLYPVMGKKILTSWVGTVADIVSVLAVVAGTVGPIGFLGLQVSYGISALTGIPDGYPMQLTIIAVLTGVAALSVSSGLSKGIQILSRVNIWMALILMAAVLLLGSAGYVLRAWVGGFATYVADFFSLSLYQGDQAWLSGWTVFFFGWFVGYAPLMSVFVARISHGRTLRDLLLSNAVLAPVVTTDWFTVLGGTGLAMELQNPGSVTGAYASDGVPAVVMSISAQLPLSLPVAVFFLILTTMFVTTTTDSMSFAIAQSCTASGEPSTRMRATWAVIMGVAAAVLISIGDGGIGALQSFIVITAVPVGFLMLPSVFAAPVFARRMAIEQGVVTPRGGTARAAGEGSAEPAPEAVAGAEAQAGKVPTGGSPYEAEIGLATADVPEAEPAVTSAGRSAERG</sequence>
<dbReference type="Pfam" id="PF02028">
    <property type="entry name" value="BCCT"/>
    <property type="match status" value="1"/>
</dbReference>
<feature type="region of interest" description="Disordered" evidence="8">
    <location>
        <begin position="499"/>
        <end position="531"/>
    </location>
</feature>
<evidence type="ECO:0000256" key="5">
    <source>
        <dbReference type="ARBA" id="ARBA00022692"/>
    </source>
</evidence>
<dbReference type="InterPro" id="IPR000060">
    <property type="entry name" value="BCCT_transptr"/>
</dbReference>
<evidence type="ECO:0000256" key="1">
    <source>
        <dbReference type="ARBA" id="ARBA00004651"/>
    </source>
</evidence>
<feature type="transmembrane region" description="Helical" evidence="9">
    <location>
        <begin position="177"/>
        <end position="205"/>
    </location>
</feature>
<feature type="compositionally biased region" description="Low complexity" evidence="8">
    <location>
        <begin position="504"/>
        <end position="527"/>
    </location>
</feature>
<comment type="similarity">
    <text evidence="2">Belongs to the BCCT transporter (TC 2.A.15) family.</text>
</comment>
<comment type="caution">
    <text evidence="10">The sequence shown here is derived from an EMBL/GenBank/DDBJ whole genome shotgun (WGS) entry which is preliminary data.</text>
</comment>
<comment type="subcellular location">
    <subcellularLocation>
        <location evidence="1">Cell membrane</location>
        <topology evidence="1">Multi-pass membrane protein</topology>
    </subcellularLocation>
</comment>
<feature type="transmembrane region" description="Helical" evidence="9">
    <location>
        <begin position="464"/>
        <end position="487"/>
    </location>
</feature>
<keyword evidence="7 9" id="KW-0472">Membrane</keyword>
<evidence type="ECO:0000256" key="7">
    <source>
        <dbReference type="ARBA" id="ARBA00023136"/>
    </source>
</evidence>
<gene>
    <name evidence="10" type="ORF">GCM10009823_11250</name>
</gene>
<evidence type="ECO:0000256" key="8">
    <source>
        <dbReference type="SAM" id="MobiDB-lite"/>
    </source>
</evidence>
<evidence type="ECO:0000313" key="10">
    <source>
        <dbReference type="EMBL" id="GAA2093091.1"/>
    </source>
</evidence>
<evidence type="ECO:0000256" key="2">
    <source>
        <dbReference type="ARBA" id="ARBA00005658"/>
    </source>
</evidence>
<feature type="transmembrane region" description="Helical" evidence="9">
    <location>
        <begin position="137"/>
        <end position="156"/>
    </location>
</feature>
<feature type="transmembrane region" description="Helical" evidence="9">
    <location>
        <begin position="437"/>
        <end position="458"/>
    </location>
</feature>
<evidence type="ECO:0000256" key="4">
    <source>
        <dbReference type="ARBA" id="ARBA00022475"/>
    </source>
</evidence>
<keyword evidence="5 9" id="KW-0812">Transmembrane</keyword>
<organism evidence="10 11">
    <name type="scientific">Brevibacterium salitolerans</name>
    <dbReference type="NCBI Taxonomy" id="1403566"/>
    <lineage>
        <taxon>Bacteria</taxon>
        <taxon>Bacillati</taxon>
        <taxon>Actinomycetota</taxon>
        <taxon>Actinomycetes</taxon>
        <taxon>Micrococcales</taxon>
        <taxon>Brevibacteriaceae</taxon>
        <taxon>Brevibacterium</taxon>
    </lineage>
</organism>
<feature type="transmembrane region" description="Helical" evidence="9">
    <location>
        <begin position="84"/>
        <end position="103"/>
    </location>
</feature>
<feature type="transmembrane region" description="Helical" evidence="9">
    <location>
        <begin position="7"/>
        <end position="25"/>
    </location>
</feature>
<dbReference type="PANTHER" id="PTHR30047:SF7">
    <property type="entry name" value="HIGH-AFFINITY CHOLINE TRANSPORT PROTEIN"/>
    <property type="match status" value="1"/>
</dbReference>
<protein>
    <submittedName>
        <fullName evidence="10">BCCT family transporter</fullName>
    </submittedName>
</protein>
<accession>A0ABN2WKS8</accession>
<feature type="transmembrane region" description="Helical" evidence="9">
    <location>
        <begin position="257"/>
        <end position="281"/>
    </location>
</feature>
<dbReference type="EMBL" id="BAAAPZ010000003">
    <property type="protein sequence ID" value="GAA2093091.1"/>
    <property type="molecule type" value="Genomic_DNA"/>
</dbReference>
<evidence type="ECO:0000313" key="11">
    <source>
        <dbReference type="Proteomes" id="UP001500984"/>
    </source>
</evidence>
<proteinExistence type="inferred from homology"/>